<accession>A0A1G7LW81</accession>
<gene>
    <name evidence="1" type="ORF">SAMN04488542_11290</name>
</gene>
<dbReference type="AlphaFoldDB" id="A0A1G7LW81"/>
<evidence type="ECO:0000313" key="1">
    <source>
        <dbReference type="EMBL" id="SDF53818.1"/>
    </source>
</evidence>
<reference evidence="1 2" key="1">
    <citation type="submission" date="2016-10" db="EMBL/GenBank/DDBJ databases">
        <authorList>
            <person name="de Groot N.N."/>
        </authorList>
    </citation>
    <scope>NUCLEOTIDE SEQUENCE [LARGE SCALE GENOMIC DNA]</scope>
    <source>
        <strain evidence="1 2">DSM 28129</strain>
    </source>
</reference>
<dbReference type="Proteomes" id="UP000198972">
    <property type="component" value="Unassembled WGS sequence"/>
</dbReference>
<name>A0A1G7LW81_9BACL</name>
<dbReference type="RefSeq" id="WP_245742352.1">
    <property type="nucleotide sequence ID" value="NZ_FNBG01000012.1"/>
</dbReference>
<organism evidence="1 2">
    <name type="scientific">Fontibacillus panacisegetis</name>
    <dbReference type="NCBI Taxonomy" id="670482"/>
    <lineage>
        <taxon>Bacteria</taxon>
        <taxon>Bacillati</taxon>
        <taxon>Bacillota</taxon>
        <taxon>Bacilli</taxon>
        <taxon>Bacillales</taxon>
        <taxon>Paenibacillaceae</taxon>
        <taxon>Fontibacillus</taxon>
    </lineage>
</organism>
<evidence type="ECO:0000313" key="2">
    <source>
        <dbReference type="Proteomes" id="UP000198972"/>
    </source>
</evidence>
<proteinExistence type="predicted"/>
<dbReference type="STRING" id="670482.SAMN04488542_11290"/>
<dbReference type="EMBL" id="FNBG01000012">
    <property type="protein sequence ID" value="SDF53818.1"/>
    <property type="molecule type" value="Genomic_DNA"/>
</dbReference>
<protein>
    <submittedName>
        <fullName evidence="1">Uncharacterized protein</fullName>
    </submittedName>
</protein>
<keyword evidence="2" id="KW-1185">Reference proteome</keyword>
<sequence>MGLPIWFCRAIEERLDEVSAHIEQHSEIRQVRKEESKAFYAMFEDENFIKSPTFRIWEDQRHFKQSLINEQLYKQGMKDGMQLVFSLLDYADVTASDKKIPRCMREE</sequence>